<comment type="caution">
    <text evidence="1">The sequence shown here is derived from an EMBL/GenBank/DDBJ whole genome shotgun (WGS) entry which is preliminary data.</text>
</comment>
<sequence>MTRVRIATTALVLSGALLVGAPVASASPTPTAVTAVQKPGSAPQAGTSSTVAQAGTETSTVDKARKSKKKKKKKSKGFGAGLIIGLIIIVALIVIIALLVQRRKKQTG</sequence>
<evidence type="ECO:0000313" key="1">
    <source>
        <dbReference type="EMBL" id="MEJ8635629.1"/>
    </source>
</evidence>
<evidence type="ECO:0000313" key="2">
    <source>
        <dbReference type="Proteomes" id="UP001377168"/>
    </source>
</evidence>
<proteinExistence type="predicted"/>
<organism evidence="1 2">
    <name type="scientific">Streptomyces achmelvichensis</name>
    <dbReference type="NCBI Taxonomy" id="3134111"/>
    <lineage>
        <taxon>Bacteria</taxon>
        <taxon>Bacillati</taxon>
        <taxon>Actinomycetota</taxon>
        <taxon>Actinomycetes</taxon>
        <taxon>Kitasatosporales</taxon>
        <taxon>Streptomycetaceae</taxon>
        <taxon>Streptomyces</taxon>
    </lineage>
</organism>
<protein>
    <submittedName>
        <fullName evidence="1">Uncharacterized protein</fullName>
    </submittedName>
</protein>
<name>A0ACC6PW90_9ACTN</name>
<dbReference type="Proteomes" id="UP001377168">
    <property type="component" value="Unassembled WGS sequence"/>
</dbReference>
<gene>
    <name evidence="1" type="ORF">WKI67_19825</name>
</gene>
<reference evidence="1" key="1">
    <citation type="submission" date="2024-03" db="EMBL/GenBank/DDBJ databases">
        <title>Novel Streptomyces species of biotechnological and ecological value are a feature of Machair soil.</title>
        <authorList>
            <person name="Prole J.R."/>
            <person name="Goodfellow M."/>
            <person name="Allenby N."/>
            <person name="Ward A.C."/>
        </authorList>
    </citation>
    <scope>NUCLEOTIDE SEQUENCE</scope>
    <source>
        <strain evidence="1">MS2.AVA.5</strain>
    </source>
</reference>
<accession>A0ACC6PW90</accession>
<keyword evidence="2" id="KW-1185">Reference proteome</keyword>
<dbReference type="EMBL" id="JBBKAJ010000022">
    <property type="protein sequence ID" value="MEJ8635629.1"/>
    <property type="molecule type" value="Genomic_DNA"/>
</dbReference>